<reference evidence="3 4" key="1">
    <citation type="submission" date="2017-04" db="EMBL/GenBank/DDBJ databases">
        <title>The genome sequence of Parageobacillus galactosidasius DSM 18751.</title>
        <authorList>
            <person name="Ramaloko W.T."/>
            <person name="Koen N."/>
            <person name="Polliack S."/>
            <person name="Aliyu H."/>
            <person name="Lebre P."/>
            <person name="Mohr T."/>
            <person name="Oswald F."/>
            <person name="Zwick M."/>
            <person name="Neumann A."/>
            <person name="Syldatk C."/>
            <person name="Cowan D."/>
            <person name="De Maayer P."/>
        </authorList>
    </citation>
    <scope>NUCLEOTIDE SEQUENCE [LARGE SCALE GENOMIC DNA]</scope>
    <source>
        <strain evidence="3 4">DSM 18751</strain>
    </source>
</reference>
<dbReference type="SUPFAM" id="SSF52218">
    <property type="entry name" value="Flavoproteins"/>
    <property type="match status" value="1"/>
</dbReference>
<dbReference type="InterPro" id="IPR005025">
    <property type="entry name" value="FMN_Rdtase-like_dom"/>
</dbReference>
<dbReference type="Gene3D" id="3.40.50.360">
    <property type="match status" value="1"/>
</dbReference>
<comment type="similarity">
    <text evidence="1">Belongs to the azoreductase type 2 family.</text>
</comment>
<dbReference type="PANTHER" id="PTHR30543:SF21">
    <property type="entry name" value="NAD(P)H-DEPENDENT FMN REDUCTASE LOT6"/>
    <property type="match status" value="1"/>
</dbReference>
<dbReference type="RefSeq" id="WP_012749249.1">
    <property type="nucleotide sequence ID" value="NZ_NDYL01000001.1"/>
</dbReference>
<evidence type="ECO:0000313" key="3">
    <source>
        <dbReference type="EMBL" id="OXB93928.1"/>
    </source>
</evidence>
<proteinExistence type="inferred from homology"/>
<dbReference type="GO" id="GO:0010181">
    <property type="term" value="F:FMN binding"/>
    <property type="evidence" value="ECO:0007669"/>
    <property type="project" value="TreeGrafter"/>
</dbReference>
<dbReference type="Pfam" id="PF03358">
    <property type="entry name" value="FMN_red"/>
    <property type="match status" value="1"/>
</dbReference>
<organism evidence="3 4">
    <name type="scientific">Parageobacillus galactosidasius</name>
    <dbReference type="NCBI Taxonomy" id="883812"/>
    <lineage>
        <taxon>Bacteria</taxon>
        <taxon>Bacillati</taxon>
        <taxon>Bacillota</taxon>
        <taxon>Bacilli</taxon>
        <taxon>Bacillales</taxon>
        <taxon>Anoxybacillaceae</taxon>
        <taxon>Parageobacillus</taxon>
    </lineage>
</organism>
<evidence type="ECO:0000313" key="4">
    <source>
        <dbReference type="Proteomes" id="UP000198394"/>
    </source>
</evidence>
<evidence type="ECO:0000259" key="2">
    <source>
        <dbReference type="Pfam" id="PF03358"/>
    </source>
</evidence>
<dbReference type="InterPro" id="IPR050712">
    <property type="entry name" value="NAD(P)H-dep_reductase"/>
</dbReference>
<dbReference type="PANTHER" id="PTHR30543">
    <property type="entry name" value="CHROMATE REDUCTASE"/>
    <property type="match status" value="1"/>
</dbReference>
<protein>
    <submittedName>
        <fullName evidence="3">FMN-dependent NADH-azoreductase</fullName>
    </submittedName>
</protein>
<comment type="caution">
    <text evidence="3">The sequence shown here is derived from an EMBL/GenBank/DDBJ whole genome shotgun (WGS) entry which is preliminary data.</text>
</comment>
<dbReference type="GO" id="GO:0016491">
    <property type="term" value="F:oxidoreductase activity"/>
    <property type="evidence" value="ECO:0007669"/>
    <property type="project" value="InterPro"/>
</dbReference>
<evidence type="ECO:0000256" key="1">
    <source>
        <dbReference type="ARBA" id="ARBA00009428"/>
    </source>
</evidence>
<dbReference type="InterPro" id="IPR029039">
    <property type="entry name" value="Flavoprotein-like_sf"/>
</dbReference>
<keyword evidence="4" id="KW-1185">Reference proteome</keyword>
<dbReference type="Proteomes" id="UP000198394">
    <property type="component" value="Unassembled WGS sequence"/>
</dbReference>
<accession>A0A226QPT0</accession>
<dbReference type="AlphaFoldDB" id="A0A226QPT0"/>
<gene>
    <name evidence="3" type="ORF">B9L23_03200</name>
</gene>
<sequence length="176" mass="19087">MHIVVVNGSPRKSGRTGIVARHIAKQYGAQLIDLSEGAIPLYNGEAGQEELPAVCQLREQIQQADGIVLCSPEYHSAMSGALKNSLDFLSSDQFEHKPAALIAVAGGGKGGINALNNMRTVMRGLHANAIPKQLVLDSSCFVDDHLTQAAAMQVDDILSELHRYISAAKWWREKKE</sequence>
<dbReference type="GO" id="GO:0005829">
    <property type="term" value="C:cytosol"/>
    <property type="evidence" value="ECO:0007669"/>
    <property type="project" value="TreeGrafter"/>
</dbReference>
<name>A0A226QPT0_9BACL</name>
<feature type="domain" description="NADPH-dependent FMN reductase-like" evidence="2">
    <location>
        <begin position="1"/>
        <end position="137"/>
    </location>
</feature>
<dbReference type="EMBL" id="NDYL01000001">
    <property type="protein sequence ID" value="OXB93928.1"/>
    <property type="molecule type" value="Genomic_DNA"/>
</dbReference>